<comment type="caution">
    <text evidence="2">The sequence shown here is derived from an EMBL/GenBank/DDBJ whole genome shotgun (WGS) entry which is preliminary data.</text>
</comment>
<dbReference type="Proteomes" id="UP000756346">
    <property type="component" value="Unassembled WGS sequence"/>
</dbReference>
<feature type="compositionally biased region" description="Basic and acidic residues" evidence="1">
    <location>
        <begin position="298"/>
        <end position="308"/>
    </location>
</feature>
<feature type="region of interest" description="Disordered" evidence="1">
    <location>
        <begin position="217"/>
        <end position="253"/>
    </location>
</feature>
<dbReference type="GeneID" id="70190759"/>
<dbReference type="EMBL" id="JAGTJQ010000010">
    <property type="protein sequence ID" value="KAH7021330.1"/>
    <property type="molecule type" value="Genomic_DNA"/>
</dbReference>
<evidence type="ECO:0000313" key="2">
    <source>
        <dbReference type="EMBL" id="KAH7021330.1"/>
    </source>
</evidence>
<dbReference type="AlphaFoldDB" id="A0A9P8XYF6"/>
<reference evidence="2" key="1">
    <citation type="journal article" date="2021" name="Nat. Commun.">
        <title>Genetic determinants of endophytism in the Arabidopsis root mycobiome.</title>
        <authorList>
            <person name="Mesny F."/>
            <person name="Miyauchi S."/>
            <person name="Thiergart T."/>
            <person name="Pickel B."/>
            <person name="Atanasova L."/>
            <person name="Karlsson M."/>
            <person name="Huettel B."/>
            <person name="Barry K.W."/>
            <person name="Haridas S."/>
            <person name="Chen C."/>
            <person name="Bauer D."/>
            <person name="Andreopoulos W."/>
            <person name="Pangilinan J."/>
            <person name="LaButti K."/>
            <person name="Riley R."/>
            <person name="Lipzen A."/>
            <person name="Clum A."/>
            <person name="Drula E."/>
            <person name="Henrissat B."/>
            <person name="Kohler A."/>
            <person name="Grigoriev I.V."/>
            <person name="Martin F.M."/>
            <person name="Hacquard S."/>
        </authorList>
    </citation>
    <scope>NUCLEOTIDE SEQUENCE</scope>
    <source>
        <strain evidence="2">MPI-CAGE-CH-0230</strain>
    </source>
</reference>
<sequence>MASLPRVTASRAVLAASGITALVATAASAAGLVTYSAVSKHFQIPGSSSPSPPPSSSSSSSSPSAPFTVTSYPASATAPASFTRSRTVTDIINHAGHRITQDSRTVEVRAPKGGCLSISNSSSSSSKSALSDEEILARFVRAFFGGVVFAPEGVVLRALGRRMAWFSKVPTSSAALEIWSKHDLSLTHLPPVSSILFGAFQVLDAYIADEHHQSQRAGISDMVTTRREQADTAGSTNNRGEKEERTQQPGAAESYVDIGFGSDGSWFAGTHRFTVSRYSGGAASTSGDARASGGRPADGARKGDEIDDHDHDEAEAHDVLKISFHGMTCNPRVDRPENALEWFMFRFHRVYADLLFRESVAVVLRHLEERAVAMKVK</sequence>
<feature type="region of interest" description="Disordered" evidence="1">
    <location>
        <begin position="43"/>
        <end position="64"/>
    </location>
</feature>
<evidence type="ECO:0000256" key="1">
    <source>
        <dbReference type="SAM" id="MobiDB-lite"/>
    </source>
</evidence>
<feature type="region of interest" description="Disordered" evidence="1">
    <location>
        <begin position="280"/>
        <end position="308"/>
    </location>
</feature>
<protein>
    <submittedName>
        <fullName evidence="2">Uncharacterized protein</fullName>
    </submittedName>
</protein>
<dbReference type="RefSeq" id="XP_046007531.1">
    <property type="nucleotide sequence ID" value="XM_046161213.1"/>
</dbReference>
<name>A0A9P8XYF6_9PEZI</name>
<gene>
    <name evidence="2" type="ORF">B0I36DRAFT_388060</name>
</gene>
<accession>A0A9P8XYF6</accession>
<proteinExistence type="predicted"/>
<organism evidence="2 3">
    <name type="scientific">Microdochium trichocladiopsis</name>
    <dbReference type="NCBI Taxonomy" id="1682393"/>
    <lineage>
        <taxon>Eukaryota</taxon>
        <taxon>Fungi</taxon>
        <taxon>Dikarya</taxon>
        <taxon>Ascomycota</taxon>
        <taxon>Pezizomycotina</taxon>
        <taxon>Sordariomycetes</taxon>
        <taxon>Xylariomycetidae</taxon>
        <taxon>Xylariales</taxon>
        <taxon>Microdochiaceae</taxon>
        <taxon>Microdochium</taxon>
    </lineage>
</organism>
<dbReference type="OrthoDB" id="3354680at2759"/>
<keyword evidence="3" id="KW-1185">Reference proteome</keyword>
<evidence type="ECO:0000313" key="3">
    <source>
        <dbReference type="Proteomes" id="UP000756346"/>
    </source>
</evidence>